<name>A0A7R9B3A5_TIMSH</name>
<protein>
    <submittedName>
        <fullName evidence="1">Uncharacterized protein</fullName>
    </submittedName>
</protein>
<gene>
    <name evidence="1" type="ORF">TSIB3V08_LOCUS8393</name>
</gene>
<proteinExistence type="predicted"/>
<reference evidence="1" key="1">
    <citation type="submission" date="2020-11" db="EMBL/GenBank/DDBJ databases">
        <authorList>
            <person name="Tran Van P."/>
        </authorList>
    </citation>
    <scope>NUCLEOTIDE SEQUENCE</scope>
</reference>
<sequence>MEWSAFQHILDDRVRQRQCSAGRSGVRHQLGYLSRRDIALLGRWVIVELFLRRVITSPQRARRSPAEPSDLSMQVANNTPIFQQACLFRNKITQLPGTPLIGKHQVKEGFGNQINVCQDQGLIPAPPV</sequence>
<organism evidence="1">
    <name type="scientific">Timema shepardi</name>
    <name type="common">Walking stick</name>
    <dbReference type="NCBI Taxonomy" id="629360"/>
    <lineage>
        <taxon>Eukaryota</taxon>
        <taxon>Metazoa</taxon>
        <taxon>Ecdysozoa</taxon>
        <taxon>Arthropoda</taxon>
        <taxon>Hexapoda</taxon>
        <taxon>Insecta</taxon>
        <taxon>Pterygota</taxon>
        <taxon>Neoptera</taxon>
        <taxon>Polyneoptera</taxon>
        <taxon>Phasmatodea</taxon>
        <taxon>Timematodea</taxon>
        <taxon>Timematoidea</taxon>
        <taxon>Timematidae</taxon>
        <taxon>Timema</taxon>
    </lineage>
</organism>
<dbReference type="AlphaFoldDB" id="A0A7R9B3A5"/>
<dbReference type="EMBL" id="OC004318">
    <property type="protein sequence ID" value="CAD7264339.1"/>
    <property type="molecule type" value="Genomic_DNA"/>
</dbReference>
<accession>A0A7R9B3A5</accession>
<evidence type="ECO:0000313" key="1">
    <source>
        <dbReference type="EMBL" id="CAD7264339.1"/>
    </source>
</evidence>